<keyword evidence="10" id="KW-1185">Reference proteome</keyword>
<reference evidence="9 10" key="1">
    <citation type="journal article" date="2019" name="Emerg. Microbes Infect.">
        <title>Comprehensive subspecies identification of 175 nontuberculous mycobacteria species based on 7547 genomic profiles.</title>
        <authorList>
            <person name="Matsumoto Y."/>
            <person name="Kinjo T."/>
            <person name="Motooka D."/>
            <person name="Nabeya D."/>
            <person name="Jung N."/>
            <person name="Uechi K."/>
            <person name="Horii T."/>
            <person name="Iida T."/>
            <person name="Fujita J."/>
            <person name="Nakamura S."/>
        </authorList>
    </citation>
    <scope>NUCLEOTIDE SEQUENCE [LARGE SCALE GENOMIC DNA]</scope>
    <source>
        <strain evidence="9 10">JCM 12375</strain>
    </source>
</reference>
<keyword evidence="6 7" id="KW-0472">Membrane</keyword>
<feature type="transmembrane region" description="Helical" evidence="7">
    <location>
        <begin position="372"/>
        <end position="391"/>
    </location>
</feature>
<keyword evidence="3" id="KW-0762">Sugar transport</keyword>
<feature type="transmembrane region" description="Helical" evidence="7">
    <location>
        <begin position="283"/>
        <end position="301"/>
    </location>
</feature>
<name>A0ABM7HP95_MYCME</name>
<dbReference type="PANTHER" id="PTHR43184">
    <property type="entry name" value="MAJOR FACILITATOR SUPERFAMILY TRANSPORTER 16, ISOFORM B"/>
    <property type="match status" value="1"/>
</dbReference>
<feature type="transmembrane region" description="Helical" evidence="7">
    <location>
        <begin position="218"/>
        <end position="239"/>
    </location>
</feature>
<evidence type="ECO:0000256" key="4">
    <source>
        <dbReference type="ARBA" id="ARBA00022692"/>
    </source>
</evidence>
<dbReference type="PROSITE" id="PS50850">
    <property type="entry name" value="MFS"/>
    <property type="match status" value="1"/>
</dbReference>
<protein>
    <submittedName>
        <fullName evidence="9">MFS transporter</fullName>
    </submittedName>
</protein>
<dbReference type="SUPFAM" id="SSF103473">
    <property type="entry name" value="MFS general substrate transporter"/>
    <property type="match status" value="1"/>
</dbReference>
<keyword evidence="5 7" id="KW-1133">Transmembrane helix</keyword>
<evidence type="ECO:0000256" key="3">
    <source>
        <dbReference type="ARBA" id="ARBA00022597"/>
    </source>
</evidence>
<evidence type="ECO:0000256" key="6">
    <source>
        <dbReference type="ARBA" id="ARBA00023136"/>
    </source>
</evidence>
<dbReference type="PIRSF" id="PIRSF002808">
    <property type="entry name" value="Hexose_phosphate_transp"/>
    <property type="match status" value="1"/>
</dbReference>
<dbReference type="PANTHER" id="PTHR43184:SF12">
    <property type="entry name" value="SUGAR PHOSPHATE EXCHANGER 3"/>
    <property type="match status" value="1"/>
</dbReference>
<dbReference type="Pfam" id="PF07690">
    <property type="entry name" value="MFS_1"/>
    <property type="match status" value="1"/>
</dbReference>
<dbReference type="InterPro" id="IPR036259">
    <property type="entry name" value="MFS_trans_sf"/>
</dbReference>
<dbReference type="InterPro" id="IPR000849">
    <property type="entry name" value="Sugar_P_transporter"/>
</dbReference>
<accession>A0ABM7HP95</accession>
<evidence type="ECO:0000256" key="2">
    <source>
        <dbReference type="ARBA" id="ARBA00022448"/>
    </source>
</evidence>
<evidence type="ECO:0000256" key="7">
    <source>
        <dbReference type="SAM" id="Phobius"/>
    </source>
</evidence>
<gene>
    <name evidence="9" type="ORF">MMAGJ_16350</name>
</gene>
<feature type="transmembrane region" description="Helical" evidence="7">
    <location>
        <begin position="119"/>
        <end position="140"/>
    </location>
</feature>
<feature type="transmembrane region" description="Helical" evidence="7">
    <location>
        <begin position="307"/>
        <end position="324"/>
    </location>
</feature>
<dbReference type="EMBL" id="AP022567">
    <property type="protein sequence ID" value="BBX32353.1"/>
    <property type="molecule type" value="Genomic_DNA"/>
</dbReference>
<dbReference type="Gene3D" id="1.20.1250.20">
    <property type="entry name" value="MFS general substrate transporter like domains"/>
    <property type="match status" value="2"/>
</dbReference>
<dbReference type="InterPro" id="IPR020846">
    <property type="entry name" value="MFS_dom"/>
</dbReference>
<evidence type="ECO:0000256" key="1">
    <source>
        <dbReference type="ARBA" id="ARBA00004651"/>
    </source>
</evidence>
<feature type="transmembrane region" description="Helical" evidence="7">
    <location>
        <begin position="345"/>
        <end position="366"/>
    </location>
</feature>
<dbReference type="InterPro" id="IPR011701">
    <property type="entry name" value="MFS"/>
</dbReference>
<feature type="domain" description="Major facilitator superfamily (MFS) profile" evidence="8">
    <location>
        <begin position="1"/>
        <end position="395"/>
    </location>
</feature>
<feature type="transmembrane region" description="Helical" evidence="7">
    <location>
        <begin position="251"/>
        <end position="271"/>
    </location>
</feature>
<comment type="subcellular location">
    <subcellularLocation>
        <location evidence="1">Cell membrane</location>
        <topology evidence="1">Multi-pass membrane protein</topology>
    </subcellularLocation>
</comment>
<dbReference type="Proteomes" id="UP000465622">
    <property type="component" value="Chromosome"/>
</dbReference>
<evidence type="ECO:0000259" key="8">
    <source>
        <dbReference type="PROSITE" id="PS50850"/>
    </source>
</evidence>
<evidence type="ECO:0000256" key="5">
    <source>
        <dbReference type="ARBA" id="ARBA00022989"/>
    </source>
</evidence>
<keyword evidence="2" id="KW-0813">Transport</keyword>
<evidence type="ECO:0000313" key="9">
    <source>
        <dbReference type="EMBL" id="BBX32353.1"/>
    </source>
</evidence>
<keyword evidence="4 7" id="KW-0812">Transmembrane</keyword>
<proteinExistence type="predicted"/>
<evidence type="ECO:0000313" key="10">
    <source>
        <dbReference type="Proteomes" id="UP000465622"/>
    </source>
</evidence>
<organism evidence="9 10">
    <name type="scientific">Mycolicibacterium mageritense</name>
    <name type="common">Mycobacterium mageritense</name>
    <dbReference type="NCBI Taxonomy" id="53462"/>
    <lineage>
        <taxon>Bacteria</taxon>
        <taxon>Bacillati</taxon>
        <taxon>Actinomycetota</taxon>
        <taxon>Actinomycetes</taxon>
        <taxon>Mycobacteriales</taxon>
        <taxon>Mycobacteriaceae</taxon>
        <taxon>Mycolicibacterium</taxon>
    </lineage>
</organism>
<sequence length="398" mass="41600">MGVLDATYLTAYAVGQFVWGTLADRFGPRRVLLVGLTVSAASAALMGFTTAIIGFGLLMVAQGLAQSSGWAPLCKNMSAFFAVSERGRVFGWWTTNYALGGLVAGPFAGWWAYSVFHNWRAAFISTAAVVALVLVITAVAQRDTPKAVGLGDVDIDDWASRRKGQQKSQGVADSVQVVEGPDESVVGDANQAEVGILRGIRDSFLVAVRDRMVLRLGLAYFLLKPSRYAILLWGPIIVLKRAPQVTDLEAVIVPVTFGVGGVLGPILIGWASDRLFQSRRIPATVISVVILAVASAAFVPLTSTGDIAMIAIILGLIGLSMYAADSVLSATAAVDFGTKEHAGAAVGFVNGSGSVGAILGGLIPGFVGPEALFYSFAALALLTGVLLLPSWRLRAATA</sequence>
<feature type="transmembrane region" description="Helical" evidence="7">
    <location>
        <begin position="31"/>
        <end position="60"/>
    </location>
</feature>
<feature type="transmembrane region" description="Helical" evidence="7">
    <location>
        <begin position="90"/>
        <end position="113"/>
    </location>
</feature>